<evidence type="ECO:0000256" key="1">
    <source>
        <dbReference type="ARBA" id="ARBA00007261"/>
    </source>
</evidence>
<dbReference type="HOGENOM" id="CLU_007487_1_1_0"/>
<accession>D1C8P0</accession>
<dbReference type="eggNOG" id="COG0612">
    <property type="taxonomic scope" value="Bacteria"/>
</dbReference>
<dbReference type="OrthoDB" id="9811314at2"/>
<dbReference type="PANTHER" id="PTHR11851:SF49">
    <property type="entry name" value="MITOCHONDRIAL-PROCESSING PEPTIDASE SUBUNIT ALPHA"/>
    <property type="match status" value="1"/>
</dbReference>
<dbReference type="AlphaFoldDB" id="D1C8P0"/>
<dbReference type="Proteomes" id="UP000002027">
    <property type="component" value="Chromosome 2"/>
</dbReference>
<dbReference type="InterPro" id="IPR011249">
    <property type="entry name" value="Metalloenz_LuxS/M16"/>
</dbReference>
<evidence type="ECO:0000259" key="3">
    <source>
        <dbReference type="Pfam" id="PF05193"/>
    </source>
</evidence>
<evidence type="ECO:0000313" key="4">
    <source>
        <dbReference type="EMBL" id="ACZ40183.1"/>
    </source>
</evidence>
<dbReference type="InterPro" id="IPR007863">
    <property type="entry name" value="Peptidase_M16_C"/>
</dbReference>
<proteinExistence type="inferred from homology"/>
<reference evidence="5" key="1">
    <citation type="submission" date="2009-11" db="EMBL/GenBank/DDBJ databases">
        <title>The complete chromosome 2 of Sphaerobacter thermophilus DSM 20745.</title>
        <authorList>
            <person name="Lucas S."/>
            <person name="Copeland A."/>
            <person name="Lapidus A."/>
            <person name="Glavina del Rio T."/>
            <person name="Dalin E."/>
            <person name="Tice H."/>
            <person name="Bruce D."/>
            <person name="Goodwin L."/>
            <person name="Pitluck S."/>
            <person name="Kyrpides N."/>
            <person name="Mavromatis K."/>
            <person name="Ivanova N."/>
            <person name="Mikhailova N."/>
            <person name="LaButti K.M."/>
            <person name="Clum A."/>
            <person name="Sun H.I."/>
            <person name="Brettin T."/>
            <person name="Detter J.C."/>
            <person name="Han C."/>
            <person name="Larimer F."/>
            <person name="Land M."/>
            <person name="Hauser L."/>
            <person name="Markowitz V."/>
            <person name="Cheng J.F."/>
            <person name="Hugenholtz P."/>
            <person name="Woyke T."/>
            <person name="Wu D."/>
            <person name="Steenblock K."/>
            <person name="Schneider S."/>
            <person name="Pukall R."/>
            <person name="Goeker M."/>
            <person name="Klenk H.P."/>
            <person name="Eisen J.A."/>
        </authorList>
    </citation>
    <scope>NUCLEOTIDE SEQUENCE [LARGE SCALE GENOMIC DNA]</scope>
    <source>
        <strain evidence="5">ATCC 49802 / DSM 20745 / S 6022</strain>
    </source>
</reference>
<evidence type="ECO:0000313" key="5">
    <source>
        <dbReference type="Proteomes" id="UP000002027"/>
    </source>
</evidence>
<name>D1C8P0_SPHTD</name>
<dbReference type="InParanoid" id="D1C8P0"/>
<dbReference type="KEGG" id="sti:Sthe_2769"/>
<dbReference type="PANTHER" id="PTHR11851">
    <property type="entry name" value="METALLOPROTEASE"/>
    <property type="match status" value="1"/>
</dbReference>
<dbReference type="SUPFAM" id="SSF63411">
    <property type="entry name" value="LuxS/MPP-like metallohydrolase"/>
    <property type="match status" value="4"/>
</dbReference>
<feature type="domain" description="Peptidase M16 C-terminal" evidence="3">
    <location>
        <begin position="171"/>
        <end position="359"/>
    </location>
</feature>
<dbReference type="InterPro" id="IPR011765">
    <property type="entry name" value="Pept_M16_N"/>
</dbReference>
<protein>
    <submittedName>
        <fullName evidence="4">Peptidase M16 domain protein</fullName>
    </submittedName>
</protein>
<evidence type="ECO:0000259" key="2">
    <source>
        <dbReference type="Pfam" id="PF00675"/>
    </source>
</evidence>
<dbReference type="RefSeq" id="WP_012873221.1">
    <property type="nucleotide sequence ID" value="NC_013524.1"/>
</dbReference>
<sequence>MADVAQTLKATLDNGLTVLIREVHRAPVASFWVWYRVGGRNEVPGITGISHWVEHMVFKGTPTYQPGEIFREVNKHGGTLNGFTWIDYTAYYETLPAPQILLGADIESDRMQNAVFDPSEVESERTVILSEREGNENQPTFHLREEVVAAAFRAHPYGQGVIGFTSDLRQITRDDLYRHYRTYYTPNNATVVVVGDVDAQAILAEIEQRFGAIPSGPEPPPVRTVEPPQNGERRVVVRRPAPTATLLMAFHAPRAEDPDALPMVVLDTVLSGGKAMGYGGGGGMGRSSRLYRALVASGLCSAAGSSFSLTIDPYLFSVSATLVPSTEPARVEAIVQEELARLREEPVPEDELARAIKQLRAQFAYAGESVSSQAYWLGSLHTVAPGVDPDTFLDRLAAVTPDDVLRVARAYVTPDKMTVGWLEPTAPAPATPAADIGPLPVRPHFFSDAAGSSPDSLPTPKLDVQERTLASGLRLLGHHDPTSDAAVLELRLPAGAIADGETPGLARFTAQMLPRGTARRTFAELNEELDSLGAALSVSPGRDYVDIRATCLKEDVGRLAELLAEVVLEPTFPEEEIERLREQSLTALRQMLNDTRAQAAYTLRATLYPEGHPYHHRAIGTEETLTGMSRDQLADFHRRLYRPGHAILAVAGGVPVEAAWEHVARAFEGWESGDSVPAPEIPPVDAPPSRVRREEQIAGKSQADIAIGLPALAWTDPDYHALRVANVILGRLGLMGRLGARVRERQGMAYYVYSTLEASLGRGLWAAYAGVNPVNVERAVESIIAEVERLRGELVEDEELADAKSYLIGSLPLSLESSGAIASIMLDIAFHGFELDYVEQLPARLNALTREQIRDAAARYLLPDRMAIIVVGPDGET</sequence>
<comment type="similarity">
    <text evidence="1">Belongs to the peptidase M16 family.</text>
</comment>
<reference evidence="4 5" key="2">
    <citation type="journal article" date="2010" name="Stand. Genomic Sci.">
        <title>Complete genome sequence of Desulfohalobium retbaense type strain (HR(100)).</title>
        <authorList>
            <person name="Spring S."/>
            <person name="Nolan M."/>
            <person name="Lapidus A."/>
            <person name="Glavina Del Rio T."/>
            <person name="Copeland A."/>
            <person name="Tice H."/>
            <person name="Cheng J.F."/>
            <person name="Lucas S."/>
            <person name="Land M."/>
            <person name="Chen F."/>
            <person name="Bruce D."/>
            <person name="Goodwin L."/>
            <person name="Pitluck S."/>
            <person name="Ivanova N."/>
            <person name="Mavromatis K."/>
            <person name="Mikhailova N."/>
            <person name="Pati A."/>
            <person name="Chen A."/>
            <person name="Palaniappan K."/>
            <person name="Hauser L."/>
            <person name="Chang Y.J."/>
            <person name="Jeffries C.D."/>
            <person name="Munk C."/>
            <person name="Kiss H."/>
            <person name="Chain P."/>
            <person name="Han C."/>
            <person name="Brettin T."/>
            <person name="Detter J.C."/>
            <person name="Schuler E."/>
            <person name="Goker M."/>
            <person name="Rohde M."/>
            <person name="Bristow J."/>
            <person name="Eisen J.A."/>
            <person name="Markowitz V."/>
            <person name="Hugenholtz P."/>
            <person name="Kyrpides N.C."/>
            <person name="Klenk H.P."/>
        </authorList>
    </citation>
    <scope>NUCLEOTIDE SEQUENCE [LARGE SCALE GENOMIC DNA]</scope>
    <source>
        <strain evidence="5">ATCC 49802 / DSM 20745 / S 6022</strain>
    </source>
</reference>
<dbReference type="InterPro" id="IPR050361">
    <property type="entry name" value="MPP/UQCRC_Complex"/>
</dbReference>
<dbReference type="GO" id="GO:0046872">
    <property type="term" value="F:metal ion binding"/>
    <property type="evidence" value="ECO:0007669"/>
    <property type="project" value="InterPro"/>
</dbReference>
<feature type="domain" description="Peptidase M16 C-terminal" evidence="3">
    <location>
        <begin position="628"/>
        <end position="805"/>
    </location>
</feature>
<keyword evidence="5" id="KW-1185">Reference proteome</keyword>
<dbReference type="EMBL" id="CP001824">
    <property type="protein sequence ID" value="ACZ40183.1"/>
    <property type="molecule type" value="Genomic_DNA"/>
</dbReference>
<dbReference type="Pfam" id="PF00675">
    <property type="entry name" value="Peptidase_M16"/>
    <property type="match status" value="2"/>
</dbReference>
<feature type="domain" description="Peptidase M16 N-terminal" evidence="2">
    <location>
        <begin position="478"/>
        <end position="587"/>
    </location>
</feature>
<gene>
    <name evidence="4" type="ordered locus">Sthe_2769</name>
</gene>
<feature type="domain" description="Peptidase M16 N-terminal" evidence="2">
    <location>
        <begin position="18"/>
        <end position="162"/>
    </location>
</feature>
<dbReference type="Pfam" id="PF05193">
    <property type="entry name" value="Peptidase_M16_C"/>
    <property type="match status" value="2"/>
</dbReference>
<dbReference type="Gene3D" id="3.30.830.10">
    <property type="entry name" value="Metalloenzyme, LuxS/M16 peptidase-like"/>
    <property type="match status" value="4"/>
</dbReference>
<dbReference type="STRING" id="479434.Sthe_2769"/>
<organism evidence="4 5">
    <name type="scientific">Sphaerobacter thermophilus (strain ATCC 49802 / DSM 20745 / KCCM 41009 / NCIMB 13125 / S 6022)</name>
    <dbReference type="NCBI Taxonomy" id="479434"/>
    <lineage>
        <taxon>Bacteria</taxon>
        <taxon>Pseudomonadati</taxon>
        <taxon>Thermomicrobiota</taxon>
        <taxon>Thermomicrobia</taxon>
        <taxon>Sphaerobacterales</taxon>
        <taxon>Sphaerobacterineae</taxon>
        <taxon>Sphaerobacteraceae</taxon>
        <taxon>Sphaerobacter</taxon>
    </lineage>
</organism>